<keyword evidence="3" id="KW-0808">Transferase</keyword>
<dbReference type="Gene3D" id="3.90.1750.10">
    <property type="entry name" value="Hect, E3 ligase catalytic domains"/>
    <property type="match status" value="1"/>
</dbReference>
<dbReference type="InterPro" id="IPR044611">
    <property type="entry name" value="E3A/B/C-like"/>
</dbReference>
<dbReference type="PRINTS" id="PR00633">
    <property type="entry name" value="RCCNDNSATION"/>
</dbReference>
<protein>
    <recommendedName>
        <fullName evidence="2">HECT-type E3 ubiquitin transferase</fullName>
        <ecNumber evidence="2">2.3.2.26</ecNumber>
    </recommendedName>
</protein>
<dbReference type="InterPro" id="IPR000569">
    <property type="entry name" value="HECT_dom"/>
</dbReference>
<dbReference type="CDD" id="cd00078">
    <property type="entry name" value="HECTc"/>
    <property type="match status" value="1"/>
</dbReference>
<dbReference type="Gene3D" id="3.30.2410.10">
    <property type="entry name" value="Hect, E3 ligase catalytic domain"/>
    <property type="match status" value="1"/>
</dbReference>
<feature type="compositionally biased region" description="Polar residues" evidence="7">
    <location>
        <begin position="107"/>
        <end position="116"/>
    </location>
</feature>
<feature type="active site" description="Glycyl thioester intermediate" evidence="5">
    <location>
        <position position="1114"/>
    </location>
</feature>
<evidence type="ECO:0000256" key="6">
    <source>
        <dbReference type="PROSITE-ProRule" id="PRU00235"/>
    </source>
</evidence>
<name>A0ABR2KRY1_9EUKA</name>
<comment type="caution">
    <text evidence="9">The sequence shown here is derived from an EMBL/GenBank/DDBJ whole genome shotgun (WGS) entry which is preliminary data.</text>
</comment>
<gene>
    <name evidence="9" type="ORF">M9Y10_021577</name>
</gene>
<dbReference type="Gene3D" id="3.30.2160.10">
    <property type="entry name" value="Hect, E3 ligase catalytic domain"/>
    <property type="match status" value="1"/>
</dbReference>
<evidence type="ECO:0000256" key="3">
    <source>
        <dbReference type="ARBA" id="ARBA00022679"/>
    </source>
</evidence>
<dbReference type="SMART" id="SM00119">
    <property type="entry name" value="HECTc"/>
    <property type="match status" value="1"/>
</dbReference>
<dbReference type="SUPFAM" id="SSF50985">
    <property type="entry name" value="RCC1/BLIP-II"/>
    <property type="match status" value="1"/>
</dbReference>
<evidence type="ECO:0000256" key="2">
    <source>
        <dbReference type="ARBA" id="ARBA00012485"/>
    </source>
</evidence>
<dbReference type="PANTHER" id="PTHR45700">
    <property type="entry name" value="UBIQUITIN-PROTEIN LIGASE E3C"/>
    <property type="match status" value="1"/>
</dbReference>
<keyword evidence="4 5" id="KW-0833">Ubl conjugation pathway</keyword>
<feature type="domain" description="HECT" evidence="8">
    <location>
        <begin position="829"/>
        <end position="1146"/>
    </location>
</feature>
<dbReference type="PROSITE" id="PS50237">
    <property type="entry name" value="HECT"/>
    <property type="match status" value="1"/>
</dbReference>
<dbReference type="InterPro" id="IPR035983">
    <property type="entry name" value="Hect_E3_ubiquitin_ligase"/>
</dbReference>
<dbReference type="Pfam" id="PF00415">
    <property type="entry name" value="RCC1"/>
    <property type="match status" value="2"/>
</dbReference>
<feature type="repeat" description="RCC1" evidence="6">
    <location>
        <begin position="283"/>
        <end position="335"/>
    </location>
</feature>
<evidence type="ECO:0000256" key="4">
    <source>
        <dbReference type="ARBA" id="ARBA00022786"/>
    </source>
</evidence>
<dbReference type="InterPro" id="IPR000408">
    <property type="entry name" value="Reg_chr_condens"/>
</dbReference>
<organism evidence="9 10">
    <name type="scientific">Tritrichomonas musculus</name>
    <dbReference type="NCBI Taxonomy" id="1915356"/>
    <lineage>
        <taxon>Eukaryota</taxon>
        <taxon>Metamonada</taxon>
        <taxon>Parabasalia</taxon>
        <taxon>Tritrichomonadida</taxon>
        <taxon>Tritrichomonadidae</taxon>
        <taxon>Tritrichomonas</taxon>
    </lineage>
</organism>
<reference evidence="9 10" key="1">
    <citation type="submission" date="2024-04" db="EMBL/GenBank/DDBJ databases">
        <title>Tritrichomonas musculus Genome.</title>
        <authorList>
            <person name="Alves-Ferreira E."/>
            <person name="Grigg M."/>
            <person name="Lorenzi H."/>
            <person name="Galac M."/>
        </authorList>
    </citation>
    <scope>NUCLEOTIDE SEQUENCE [LARGE SCALE GENOMIC DNA]</scope>
    <source>
        <strain evidence="9 10">EAF2021</strain>
    </source>
</reference>
<dbReference type="Proteomes" id="UP001470230">
    <property type="component" value="Unassembled WGS sequence"/>
</dbReference>
<feature type="compositionally biased region" description="Basic and acidic residues" evidence="7">
    <location>
        <begin position="25"/>
        <end position="38"/>
    </location>
</feature>
<accession>A0ABR2KRY1</accession>
<dbReference type="EMBL" id="JAPFFF010000003">
    <property type="protein sequence ID" value="KAK8893162.1"/>
    <property type="molecule type" value="Genomic_DNA"/>
</dbReference>
<dbReference type="PANTHER" id="PTHR45700:SF8">
    <property type="entry name" value="HECT-TYPE E3 UBIQUITIN TRANSFERASE"/>
    <property type="match status" value="1"/>
</dbReference>
<sequence length="1146" mass="129085">MNTSCKISQARNYVLIPGNTAQILPKKENNSQSNDDHKKVRIVQSPLSEKRNVSQLSQKPSGTSGNHPPLSLSKNVKPPKGAPNPKANAPRRIEVKPPLNANHAKNPRTTHNNTLRITPDKSIYVFMDRNSALPALSNKNSDKYPDIAPIAIQLSNLANKGISYVSSNPGCINIITDKNEFFVSQTVVNEERNSFAKFEIPQNFIRSAFTYLSVSCGAEHTIVCATKDNKFFVFGLGSNTYGQLGLKRQKSIAQFQQIELPSQLRFSQAICGKFYTFLLTDTGQVFAFGHNKQGQLGLGLSNDIVSIPTFCNSLNGAPIIDIACGSTHTLALSSTGTIFAAGSNSQGQLGLSSQYDQQMFRIIDTLANVYMVYITAQECFSAAIDEFGTLYVWGGKWGFSPQVLSFEIDDNQNSNQLKAVDVALGLNGRIAVLTSNNKLILSGYYVNEIQVTQMVDIVSPSSPFVKVFSGGEYFFALTSKSQSLPLSFENNREDTSTNLLSLLPRQPIELKDRLRSSKRILSLFSYHFPAILTVPTNKEIIHLVFSSLSSINTSFTIQNFNEDMASISSGIDINGVINAFDSLLYQQKELLQILTSSFCNLLEQLIKVPPSIKRPTNMRFLLIGLLHPSTSSFEESFKFWTYLVTMIERMNAYSILAQWISVLDRDFILRVLDSLKDFLGMQTTKLGNLYSDEIVKSVKAIQIIWSASTRTKKLSFEHFYHEQINEKMDIKIEYSLAMQSKERSKNSYSESNQIWCYTGSAPFLLNADTKTNFLRHCSEKKQEKKFDLSLQMIEGNLCLVVRKKVFELKVNRKSILDDTYNQIFKLEDPKTELKKKLMVTFENEPAVDAGGVQREFFELIVNELVSKEKKLFVTVGDFYWFNKDATDPKSLQYYKLAGIIIGMGIYNGNLINIRFPTIVYKRLKKMNVDFKDLNDYDSEIYNSLQSILKYEGDVSDFCLYFEYGGVPLVEGGSDKPVTNGNREEYVEAVSKYILCSSVELQFNKFREGVTQCVGKNKMKLFKPEELALLVAGREDLDFYALMKATKYDNGFTPDSPTVRAFWRIVFTRLTDEEKKKLIFFVTASPRAPIGGLGAVPFVIAKDSDKNHVPQSHTCFCMLVLPDEPDDDKLYKKLMIAIENSEGFQFK</sequence>
<keyword evidence="9" id="KW-0436">Ligase</keyword>
<evidence type="ECO:0000259" key="8">
    <source>
        <dbReference type="PROSITE" id="PS50237"/>
    </source>
</evidence>
<proteinExistence type="predicted"/>
<feature type="repeat" description="RCC1" evidence="6">
    <location>
        <begin position="229"/>
        <end position="282"/>
    </location>
</feature>
<evidence type="ECO:0000256" key="7">
    <source>
        <dbReference type="SAM" id="MobiDB-lite"/>
    </source>
</evidence>
<feature type="compositionally biased region" description="Low complexity" evidence="7">
    <location>
        <begin position="74"/>
        <end position="90"/>
    </location>
</feature>
<dbReference type="GO" id="GO:0016874">
    <property type="term" value="F:ligase activity"/>
    <property type="evidence" value="ECO:0007669"/>
    <property type="project" value="UniProtKB-KW"/>
</dbReference>
<keyword evidence="10" id="KW-1185">Reference proteome</keyword>
<evidence type="ECO:0000256" key="5">
    <source>
        <dbReference type="PROSITE-ProRule" id="PRU00104"/>
    </source>
</evidence>
<evidence type="ECO:0000313" key="9">
    <source>
        <dbReference type="EMBL" id="KAK8893162.1"/>
    </source>
</evidence>
<dbReference type="Pfam" id="PF00632">
    <property type="entry name" value="HECT"/>
    <property type="match status" value="1"/>
</dbReference>
<evidence type="ECO:0000313" key="10">
    <source>
        <dbReference type="Proteomes" id="UP001470230"/>
    </source>
</evidence>
<dbReference type="EC" id="2.3.2.26" evidence="2"/>
<dbReference type="PROSITE" id="PS50012">
    <property type="entry name" value="RCC1_3"/>
    <property type="match status" value="2"/>
</dbReference>
<dbReference type="SUPFAM" id="SSF56204">
    <property type="entry name" value="Hect, E3 ligase catalytic domain"/>
    <property type="match status" value="1"/>
</dbReference>
<dbReference type="InterPro" id="IPR009091">
    <property type="entry name" value="RCC1/BLIP-II"/>
</dbReference>
<feature type="region of interest" description="Disordered" evidence="7">
    <location>
        <begin position="23"/>
        <end position="116"/>
    </location>
</feature>
<feature type="compositionally biased region" description="Polar residues" evidence="7">
    <location>
        <begin position="53"/>
        <end position="66"/>
    </location>
</feature>
<dbReference type="Gene3D" id="2.130.10.30">
    <property type="entry name" value="Regulator of chromosome condensation 1/beta-lactamase-inhibitor protein II"/>
    <property type="match status" value="1"/>
</dbReference>
<evidence type="ECO:0000256" key="1">
    <source>
        <dbReference type="ARBA" id="ARBA00000885"/>
    </source>
</evidence>
<comment type="catalytic activity">
    <reaction evidence="1">
        <text>S-ubiquitinyl-[E2 ubiquitin-conjugating enzyme]-L-cysteine + [acceptor protein]-L-lysine = [E2 ubiquitin-conjugating enzyme]-L-cysteine + N(6)-ubiquitinyl-[acceptor protein]-L-lysine.</text>
        <dbReference type="EC" id="2.3.2.26"/>
    </reaction>
</comment>